<keyword evidence="3 5" id="KW-0949">S-adenosyl-L-methionine</keyword>
<name>A0ABV6RYH4_9GAMM</name>
<evidence type="ECO:0000256" key="5">
    <source>
        <dbReference type="PROSITE-ProRule" id="PRU01024"/>
    </source>
</evidence>
<organism evidence="7 8">
    <name type="scientific">Lysobacter korlensis</name>
    <dbReference type="NCBI Taxonomy" id="553636"/>
    <lineage>
        <taxon>Bacteria</taxon>
        <taxon>Pseudomonadati</taxon>
        <taxon>Pseudomonadota</taxon>
        <taxon>Gammaproteobacteria</taxon>
        <taxon>Lysobacterales</taxon>
        <taxon>Lysobacteraceae</taxon>
        <taxon>Lysobacter</taxon>
    </lineage>
</organism>
<evidence type="ECO:0000256" key="1">
    <source>
        <dbReference type="ARBA" id="ARBA00022603"/>
    </source>
</evidence>
<reference evidence="7 8" key="1">
    <citation type="submission" date="2024-09" db="EMBL/GenBank/DDBJ databases">
        <authorList>
            <person name="Sun Q."/>
            <person name="Mori K."/>
        </authorList>
    </citation>
    <scope>NUCLEOTIDE SEQUENCE [LARGE SCALE GENOMIC DNA]</scope>
    <source>
        <strain evidence="7 8">KCTC 23076</strain>
    </source>
</reference>
<dbReference type="SUPFAM" id="SSF53335">
    <property type="entry name" value="S-adenosyl-L-methionine-dependent methyltransferases"/>
    <property type="match status" value="1"/>
</dbReference>
<feature type="binding site" evidence="5">
    <location>
        <position position="244"/>
    </location>
    <ligand>
        <name>S-adenosyl-L-methionine</name>
        <dbReference type="ChEBI" id="CHEBI:59789"/>
    </ligand>
</feature>
<dbReference type="Gene3D" id="2.40.50.140">
    <property type="entry name" value="Nucleic acid-binding proteins"/>
    <property type="match status" value="1"/>
</dbReference>
<dbReference type="Proteomes" id="UP001589896">
    <property type="component" value="Unassembled WGS sequence"/>
</dbReference>
<accession>A0ABV6RYH4</accession>
<gene>
    <name evidence="7" type="ORF">ACFFGH_29715</name>
</gene>
<feature type="binding site" evidence="5">
    <location>
        <position position="354"/>
    </location>
    <ligand>
        <name>S-adenosyl-L-methionine</name>
        <dbReference type="ChEBI" id="CHEBI:59789"/>
    </ligand>
</feature>
<dbReference type="SUPFAM" id="SSF50249">
    <property type="entry name" value="Nucleic acid-binding proteins"/>
    <property type="match status" value="1"/>
</dbReference>
<keyword evidence="8" id="KW-1185">Reference proteome</keyword>
<dbReference type="InterPro" id="IPR002792">
    <property type="entry name" value="TRAM_dom"/>
</dbReference>
<dbReference type="InterPro" id="IPR010280">
    <property type="entry name" value="U5_MeTrfase_fam"/>
</dbReference>
<dbReference type="Pfam" id="PF01938">
    <property type="entry name" value="TRAM"/>
    <property type="match status" value="1"/>
</dbReference>
<comment type="similarity">
    <text evidence="5">Belongs to the class I-like SAM-binding methyltransferase superfamily. RNA M5U methyltransferase family.</text>
</comment>
<dbReference type="Gene3D" id="3.40.50.150">
    <property type="entry name" value="Vaccinia Virus protein VP39"/>
    <property type="match status" value="1"/>
</dbReference>
<dbReference type="PROSITE" id="PS51687">
    <property type="entry name" value="SAM_MT_RNA_M5U"/>
    <property type="match status" value="1"/>
</dbReference>
<dbReference type="InterPro" id="IPR012340">
    <property type="entry name" value="NA-bd_OB-fold"/>
</dbReference>
<keyword evidence="1 5" id="KW-0489">Methyltransferase</keyword>
<dbReference type="EMBL" id="JBHLTG010000010">
    <property type="protein sequence ID" value="MFC0682030.1"/>
    <property type="molecule type" value="Genomic_DNA"/>
</dbReference>
<feature type="active site" description="Nucleophile" evidence="5">
    <location>
        <position position="381"/>
    </location>
</feature>
<dbReference type="PANTHER" id="PTHR11061">
    <property type="entry name" value="RNA M5U METHYLTRANSFERASE"/>
    <property type="match status" value="1"/>
</dbReference>
<keyword evidence="2 5" id="KW-0808">Transferase</keyword>
<dbReference type="RefSeq" id="WP_386675665.1">
    <property type="nucleotide sequence ID" value="NZ_JBHLTG010000010.1"/>
</dbReference>
<keyword evidence="4" id="KW-0479">Metal-binding</keyword>
<feature type="binding site" evidence="5">
    <location>
        <position position="301"/>
    </location>
    <ligand>
        <name>S-adenosyl-L-methionine</name>
        <dbReference type="ChEBI" id="CHEBI:59789"/>
    </ligand>
</feature>
<dbReference type="PANTHER" id="PTHR11061:SF30">
    <property type="entry name" value="TRNA (URACIL(54)-C(5))-METHYLTRANSFERASE"/>
    <property type="match status" value="1"/>
</dbReference>
<sequence length="425" mass="46512">MGENVGREIELAIDKVAHGGVTVARHEGRVVFVGDAIPGERVIARVTDDRKNAFWRADTVRVLDPSPHRREHVWAAAGLDVDPEFRPGGAEFGHIRLAHQRKLKADVLAESMERMAGIEARVEVEALPLRDAATDGRASGEPVQDENGTGWRTRVRLHVDDTGRLGPYAARSHRVIRVRELPLATPELAAAAPLDEHFPGEEHVDLVAPSTGEPRLIVGTQSPTEITERVGEREFRLDDSGFWQVHVSAARTLTDAVRHALDLRLLDLDADNLDLYGGVGLLAAAVADRAGADDMLITSVESSPRATEHARHNLREWPGATAETGRVERWLRSRLAAAGPAERQRMREATVVLDPPRAGAGREVIDSLAEFGPAQLIYVACDPVALARDTGLLAEKGYELRTLRAFDLFPNTHHLEAVASFVRRG</sequence>
<dbReference type="GO" id="GO:0008168">
    <property type="term" value="F:methyltransferase activity"/>
    <property type="evidence" value="ECO:0007669"/>
    <property type="project" value="UniProtKB-KW"/>
</dbReference>
<feature type="domain" description="TRAM" evidence="6">
    <location>
        <begin position="2"/>
        <end position="61"/>
    </location>
</feature>
<evidence type="ECO:0000313" key="7">
    <source>
        <dbReference type="EMBL" id="MFC0682030.1"/>
    </source>
</evidence>
<evidence type="ECO:0000256" key="4">
    <source>
        <dbReference type="ARBA" id="ARBA00023014"/>
    </source>
</evidence>
<keyword evidence="4" id="KW-0411">Iron-sulfur</keyword>
<evidence type="ECO:0000256" key="3">
    <source>
        <dbReference type="ARBA" id="ARBA00022691"/>
    </source>
</evidence>
<evidence type="ECO:0000313" key="8">
    <source>
        <dbReference type="Proteomes" id="UP001589896"/>
    </source>
</evidence>
<dbReference type="Pfam" id="PF05958">
    <property type="entry name" value="tRNA_U5-meth_tr"/>
    <property type="match status" value="1"/>
</dbReference>
<evidence type="ECO:0000259" key="6">
    <source>
        <dbReference type="PROSITE" id="PS50926"/>
    </source>
</evidence>
<proteinExistence type="inferred from homology"/>
<protein>
    <submittedName>
        <fullName evidence="7">Class I SAM-dependent RNA methyltransferase</fullName>
        <ecNumber evidence="7">2.1.1.-</ecNumber>
    </submittedName>
</protein>
<dbReference type="GO" id="GO:0032259">
    <property type="term" value="P:methylation"/>
    <property type="evidence" value="ECO:0007669"/>
    <property type="project" value="UniProtKB-KW"/>
</dbReference>
<dbReference type="PROSITE" id="PS50926">
    <property type="entry name" value="TRAM"/>
    <property type="match status" value="1"/>
</dbReference>
<feature type="binding site" evidence="5">
    <location>
        <position position="276"/>
    </location>
    <ligand>
        <name>S-adenosyl-L-methionine</name>
        <dbReference type="ChEBI" id="CHEBI:59789"/>
    </ligand>
</feature>
<evidence type="ECO:0000256" key="2">
    <source>
        <dbReference type="ARBA" id="ARBA00022679"/>
    </source>
</evidence>
<keyword evidence="4" id="KW-0408">Iron</keyword>
<dbReference type="InterPro" id="IPR029063">
    <property type="entry name" value="SAM-dependent_MTases_sf"/>
</dbReference>
<comment type="caution">
    <text evidence="7">The sequence shown here is derived from an EMBL/GenBank/DDBJ whole genome shotgun (WGS) entry which is preliminary data.</text>
</comment>
<dbReference type="EC" id="2.1.1.-" evidence="7"/>